<dbReference type="Pfam" id="PF01408">
    <property type="entry name" value="GFO_IDH_MocA"/>
    <property type="match status" value="1"/>
</dbReference>
<evidence type="ECO:0000259" key="2">
    <source>
        <dbReference type="Pfam" id="PF01408"/>
    </source>
</evidence>
<dbReference type="Proteomes" id="UP000297972">
    <property type="component" value="Unassembled WGS sequence"/>
</dbReference>
<organism evidence="3 4">
    <name type="scientific">Paracoccus liaowanqingii</name>
    <dbReference type="NCBI Taxonomy" id="2560053"/>
    <lineage>
        <taxon>Bacteria</taxon>
        <taxon>Pseudomonadati</taxon>
        <taxon>Pseudomonadota</taxon>
        <taxon>Alphaproteobacteria</taxon>
        <taxon>Rhodobacterales</taxon>
        <taxon>Paracoccaceae</taxon>
        <taxon>Paracoccus</taxon>
    </lineage>
</organism>
<dbReference type="GO" id="GO:0016491">
    <property type="term" value="F:oxidoreductase activity"/>
    <property type="evidence" value="ECO:0007669"/>
    <property type="project" value="UniProtKB-KW"/>
</dbReference>
<sequence length="119" mass="12570">MIGCGSFARNQLHARRAIAGVQILALCDRDAGRLAETAARFGIARTYANADALPVDGGLDVVDVAPTVAAHRPLVEAAAATSLHAICQKPFAERAVIRARGDSSFHSLCHAIWMPVPSR</sequence>
<dbReference type="PANTHER" id="PTHR43818">
    <property type="entry name" value="BCDNA.GH03377"/>
    <property type="match status" value="1"/>
</dbReference>
<dbReference type="InterPro" id="IPR050463">
    <property type="entry name" value="Gfo/Idh/MocA_oxidrdct_glycsds"/>
</dbReference>
<dbReference type="RefSeq" id="WP_135816733.1">
    <property type="nucleotide sequence ID" value="NZ_SRPG01000034.1"/>
</dbReference>
<keyword evidence="1" id="KW-0560">Oxidoreductase</keyword>
<evidence type="ECO:0000313" key="4">
    <source>
        <dbReference type="Proteomes" id="UP000297972"/>
    </source>
</evidence>
<feature type="domain" description="Gfo/Idh/MocA-like oxidoreductase N-terminal" evidence="2">
    <location>
        <begin position="1"/>
        <end position="93"/>
    </location>
</feature>
<evidence type="ECO:0000313" key="3">
    <source>
        <dbReference type="EMBL" id="TGN67293.1"/>
    </source>
</evidence>
<accession>A0A4Z1CQE9</accession>
<dbReference type="SUPFAM" id="SSF51735">
    <property type="entry name" value="NAD(P)-binding Rossmann-fold domains"/>
    <property type="match status" value="1"/>
</dbReference>
<comment type="caution">
    <text evidence="3">The sequence shown here is derived from an EMBL/GenBank/DDBJ whole genome shotgun (WGS) entry which is preliminary data.</text>
</comment>
<evidence type="ECO:0000256" key="1">
    <source>
        <dbReference type="ARBA" id="ARBA00023002"/>
    </source>
</evidence>
<dbReference type="AlphaFoldDB" id="A0A4Z1CQE9"/>
<dbReference type="OrthoDB" id="6183734at2"/>
<protein>
    <recommendedName>
        <fullName evidence="2">Gfo/Idh/MocA-like oxidoreductase N-terminal domain-containing protein</fullName>
    </recommendedName>
</protein>
<dbReference type="GO" id="GO:0000166">
    <property type="term" value="F:nucleotide binding"/>
    <property type="evidence" value="ECO:0007669"/>
    <property type="project" value="InterPro"/>
</dbReference>
<dbReference type="InterPro" id="IPR036291">
    <property type="entry name" value="NAD(P)-bd_dom_sf"/>
</dbReference>
<proteinExistence type="predicted"/>
<name>A0A4Z1CQE9_9RHOB</name>
<dbReference type="InterPro" id="IPR000683">
    <property type="entry name" value="Gfo/Idh/MocA-like_OxRdtase_N"/>
</dbReference>
<gene>
    <name evidence="3" type="ORF">E4L95_05420</name>
</gene>
<dbReference type="Gene3D" id="3.40.50.720">
    <property type="entry name" value="NAD(P)-binding Rossmann-like Domain"/>
    <property type="match status" value="1"/>
</dbReference>
<reference evidence="3 4" key="1">
    <citation type="submission" date="2019-03" db="EMBL/GenBank/DDBJ databases">
        <authorList>
            <person name="Li J."/>
        </authorList>
    </citation>
    <scope>NUCLEOTIDE SEQUENCE [LARGE SCALE GENOMIC DNA]</scope>
    <source>
        <strain evidence="3 4">3058</strain>
    </source>
</reference>
<keyword evidence="4" id="KW-1185">Reference proteome</keyword>
<dbReference type="PANTHER" id="PTHR43818:SF11">
    <property type="entry name" value="BCDNA.GH03377"/>
    <property type="match status" value="1"/>
</dbReference>
<dbReference type="EMBL" id="SRPG01000034">
    <property type="protein sequence ID" value="TGN67293.1"/>
    <property type="molecule type" value="Genomic_DNA"/>
</dbReference>